<dbReference type="Proteomes" id="UP000640333">
    <property type="component" value="Unassembled WGS sequence"/>
</dbReference>
<sequence>MLNFSEACERNKGVILPMLQHYLESHRCVLEIGSGSGQHALYFSQAMSSLTWVPSDLSFNLPALLENLQNSPCENILSPLALDVGVQPWQIPHQPDAIFTANTLHIMDENSVRAFFDGAGALLECGGKLCVYGPFRYSGQYTSASNANFDLWLKDRDPRSGIRDFETLDRWAQNNGMRLQHDHAMPANNQFVVWVKN</sequence>
<dbReference type="Pfam" id="PF06080">
    <property type="entry name" value="DUF938"/>
    <property type="match status" value="1"/>
</dbReference>
<dbReference type="AlphaFoldDB" id="A0A8J7FH98"/>
<dbReference type="EMBL" id="JADEYS010000025">
    <property type="protein sequence ID" value="MBE9399336.1"/>
    <property type="molecule type" value="Genomic_DNA"/>
</dbReference>
<evidence type="ECO:0000313" key="2">
    <source>
        <dbReference type="Proteomes" id="UP000640333"/>
    </source>
</evidence>
<protein>
    <submittedName>
        <fullName evidence="1">DUF938 domain-containing protein</fullName>
    </submittedName>
</protein>
<organism evidence="1 2">
    <name type="scientific">Pontibacterium sinense</name>
    <dbReference type="NCBI Taxonomy" id="2781979"/>
    <lineage>
        <taxon>Bacteria</taxon>
        <taxon>Pseudomonadati</taxon>
        <taxon>Pseudomonadota</taxon>
        <taxon>Gammaproteobacteria</taxon>
        <taxon>Oceanospirillales</taxon>
        <taxon>Oceanospirillaceae</taxon>
        <taxon>Pontibacterium</taxon>
    </lineage>
</organism>
<accession>A0A8J7FH98</accession>
<comment type="caution">
    <text evidence="1">The sequence shown here is derived from an EMBL/GenBank/DDBJ whole genome shotgun (WGS) entry which is preliminary data.</text>
</comment>
<proteinExistence type="predicted"/>
<dbReference type="SUPFAM" id="SSF53335">
    <property type="entry name" value="S-adenosyl-L-methionine-dependent methyltransferases"/>
    <property type="match status" value="1"/>
</dbReference>
<dbReference type="InterPro" id="IPR029063">
    <property type="entry name" value="SAM-dependent_MTases_sf"/>
</dbReference>
<dbReference type="Gene3D" id="3.40.50.150">
    <property type="entry name" value="Vaccinia Virus protein VP39"/>
    <property type="match status" value="1"/>
</dbReference>
<evidence type="ECO:0000313" key="1">
    <source>
        <dbReference type="EMBL" id="MBE9399336.1"/>
    </source>
</evidence>
<gene>
    <name evidence="1" type="ORF">IOQ59_18905</name>
</gene>
<reference evidence="1" key="1">
    <citation type="submission" date="2020-10" db="EMBL/GenBank/DDBJ databases">
        <title>Bacterium isolated from coastal waters sediment.</title>
        <authorList>
            <person name="Chen R.-J."/>
            <person name="Lu D.-C."/>
            <person name="Zhu K.-L."/>
            <person name="Du Z.-J."/>
        </authorList>
    </citation>
    <scope>NUCLEOTIDE SEQUENCE</scope>
    <source>
        <strain evidence="1">N1Y112</strain>
    </source>
</reference>
<dbReference type="InterPro" id="IPR010342">
    <property type="entry name" value="DUF938"/>
</dbReference>
<dbReference type="PANTHER" id="PTHR20974">
    <property type="entry name" value="UPF0585 PROTEIN CG18661"/>
    <property type="match status" value="1"/>
</dbReference>
<dbReference type="PANTHER" id="PTHR20974:SF0">
    <property type="entry name" value="UPF0585 PROTEIN CG18661"/>
    <property type="match status" value="1"/>
</dbReference>
<name>A0A8J7FH98_9GAMM</name>
<dbReference type="RefSeq" id="WP_193955031.1">
    <property type="nucleotide sequence ID" value="NZ_JADEYS010000025.1"/>
</dbReference>
<keyword evidence="2" id="KW-1185">Reference proteome</keyword>